<sequence>MNFSGKYQLQSEENFEPFMKAMGIPDDLIQKGKGLKGSTEIVQNGKHFKITMTIGTRVNKHEFTLGEESEMETITGEKVKALVNLDGDNKLVATFKNTKSVTELSGDTLTSMPGALLPSEKHHPVSKWKLYCFNNAQFGMAVLWAELANWHAGSPEVGHRMICKAYTILMATHGPSHPITKDLEARLLKFLIQKGKALKEVSEVMQNGKHFKLNNTTWANVITDEFTWGRSV</sequence>
<dbReference type="InterPro" id="IPR012674">
    <property type="entry name" value="Calycin"/>
</dbReference>
<dbReference type="PANTHER" id="PTHR11955">
    <property type="entry name" value="FATTY ACID BINDING PROTEIN"/>
    <property type="match status" value="1"/>
</dbReference>
<comment type="similarity">
    <text evidence="1">Belongs to the calycin superfamily. Fatty-acid binding protein (FABP) family.</text>
</comment>
<dbReference type="GO" id="GO:0008289">
    <property type="term" value="F:lipid binding"/>
    <property type="evidence" value="ECO:0007669"/>
    <property type="project" value="InterPro"/>
</dbReference>
<feature type="domain" description="Cytosolic fatty-acid binding proteins" evidence="2">
    <location>
        <begin position="5"/>
        <end position="22"/>
    </location>
</feature>
<dbReference type="Gene3D" id="1.25.40.10">
    <property type="entry name" value="Tetratricopeptide repeat domain"/>
    <property type="match status" value="1"/>
</dbReference>
<dbReference type="AlphaFoldDB" id="A0A091DQT7"/>
<evidence type="ECO:0000313" key="4">
    <source>
        <dbReference type="Proteomes" id="UP000028990"/>
    </source>
</evidence>
<dbReference type="InterPro" id="IPR000463">
    <property type="entry name" value="Fatty_acid-bd"/>
</dbReference>
<dbReference type="STRING" id="885580.ENSFDAP00000012629"/>
<evidence type="ECO:0000256" key="1">
    <source>
        <dbReference type="ARBA" id="ARBA00008390"/>
    </source>
</evidence>
<organism evidence="3 4">
    <name type="scientific">Fukomys damarensis</name>
    <name type="common">Damaraland mole rat</name>
    <name type="synonym">Cryptomys damarensis</name>
    <dbReference type="NCBI Taxonomy" id="885580"/>
    <lineage>
        <taxon>Eukaryota</taxon>
        <taxon>Metazoa</taxon>
        <taxon>Chordata</taxon>
        <taxon>Craniata</taxon>
        <taxon>Vertebrata</taxon>
        <taxon>Euteleostomi</taxon>
        <taxon>Mammalia</taxon>
        <taxon>Eutheria</taxon>
        <taxon>Euarchontoglires</taxon>
        <taxon>Glires</taxon>
        <taxon>Rodentia</taxon>
        <taxon>Hystricomorpha</taxon>
        <taxon>Bathyergidae</taxon>
        <taxon>Fukomys</taxon>
    </lineage>
</organism>
<dbReference type="Pfam" id="PF14651">
    <property type="entry name" value="Lipocalin_7"/>
    <property type="match status" value="1"/>
</dbReference>
<dbReference type="InterPro" id="IPR011990">
    <property type="entry name" value="TPR-like_helical_dom_sf"/>
</dbReference>
<dbReference type="PROSITE" id="PS00214">
    <property type="entry name" value="FABP"/>
    <property type="match status" value="1"/>
</dbReference>
<dbReference type="Gene3D" id="2.40.128.20">
    <property type="match status" value="1"/>
</dbReference>
<dbReference type="Proteomes" id="UP000028990">
    <property type="component" value="Unassembled WGS sequence"/>
</dbReference>
<proteinExistence type="inferred from homology"/>
<evidence type="ECO:0000259" key="2">
    <source>
        <dbReference type="PROSITE" id="PS00214"/>
    </source>
</evidence>
<protein>
    <submittedName>
        <fullName evidence="3">Fatty acid-binding protein, liver</fullName>
    </submittedName>
</protein>
<evidence type="ECO:0000313" key="3">
    <source>
        <dbReference type="EMBL" id="KFO32630.1"/>
    </source>
</evidence>
<dbReference type="PRINTS" id="PR00178">
    <property type="entry name" value="FATTYACIDBP"/>
</dbReference>
<dbReference type="eggNOG" id="KOG4015">
    <property type="taxonomic scope" value="Eukaryota"/>
</dbReference>
<accession>A0A091DQT7</accession>
<dbReference type="EMBL" id="KN122139">
    <property type="protein sequence ID" value="KFO32630.1"/>
    <property type="molecule type" value="Genomic_DNA"/>
</dbReference>
<name>A0A091DQT7_FUKDA</name>
<reference evidence="3 4" key="1">
    <citation type="submission" date="2013-11" db="EMBL/GenBank/DDBJ databases">
        <title>The Damaraland mole rat (Fukomys damarensis) genome and evolution of African mole rats.</title>
        <authorList>
            <person name="Gladyshev V.N."/>
            <person name="Fang X."/>
        </authorList>
    </citation>
    <scope>NUCLEOTIDE SEQUENCE [LARGE SCALE GENOMIC DNA]</scope>
    <source>
        <tissue evidence="3">Liver</tissue>
    </source>
</reference>
<gene>
    <name evidence="3" type="ORF">H920_05953</name>
</gene>
<keyword evidence="4" id="KW-1185">Reference proteome</keyword>
<dbReference type="InterPro" id="IPR031259">
    <property type="entry name" value="ILBP"/>
</dbReference>
<dbReference type="SUPFAM" id="SSF50814">
    <property type="entry name" value="Lipocalins"/>
    <property type="match status" value="1"/>
</dbReference>